<gene>
    <name evidence="5" type="ORF">AN218_07715</name>
</gene>
<dbReference type="InterPro" id="IPR045851">
    <property type="entry name" value="AMP-bd_C_sf"/>
</dbReference>
<dbReference type="PATRIC" id="fig|518642.10.peg.1262"/>
<dbReference type="Proteomes" id="UP000176005">
    <property type="component" value="Unassembled WGS sequence"/>
</dbReference>
<dbReference type="InterPro" id="IPR042099">
    <property type="entry name" value="ANL_N_sf"/>
</dbReference>
<dbReference type="PANTHER" id="PTHR24096:SF149">
    <property type="entry name" value="AMP-BINDING DOMAIN-CONTAINING PROTEIN-RELATED"/>
    <property type="match status" value="1"/>
</dbReference>
<evidence type="ECO:0000313" key="6">
    <source>
        <dbReference type="Proteomes" id="UP000176005"/>
    </source>
</evidence>
<dbReference type="Pfam" id="PF13193">
    <property type="entry name" value="AMP-binding_C"/>
    <property type="match status" value="1"/>
</dbReference>
<protein>
    <submittedName>
        <fullName evidence="5">AMP-dependent synthetase</fullName>
    </submittedName>
</protein>
<evidence type="ECO:0000256" key="2">
    <source>
        <dbReference type="ARBA" id="ARBA00022598"/>
    </source>
</evidence>
<organism evidence="5 6">
    <name type="scientific">Streptomyces nanshensis</name>
    <dbReference type="NCBI Taxonomy" id="518642"/>
    <lineage>
        <taxon>Bacteria</taxon>
        <taxon>Bacillati</taxon>
        <taxon>Actinomycetota</taxon>
        <taxon>Actinomycetes</taxon>
        <taxon>Kitasatosporales</taxon>
        <taxon>Streptomycetaceae</taxon>
        <taxon>Streptomyces</taxon>
    </lineage>
</organism>
<evidence type="ECO:0000313" key="5">
    <source>
        <dbReference type="EMBL" id="OEV12544.1"/>
    </source>
</evidence>
<dbReference type="EMBL" id="LJGW01000132">
    <property type="protein sequence ID" value="OEV12544.1"/>
    <property type="molecule type" value="Genomic_DNA"/>
</dbReference>
<dbReference type="RefSeq" id="WP_070016016.1">
    <property type="nucleotide sequence ID" value="NZ_LJGW01000132.1"/>
</dbReference>
<dbReference type="InterPro" id="IPR000873">
    <property type="entry name" value="AMP-dep_synth/lig_dom"/>
</dbReference>
<comment type="similarity">
    <text evidence="1">Belongs to the ATP-dependent AMP-binding enzyme family.</text>
</comment>
<proteinExistence type="inferred from homology"/>
<sequence>MIFRSTFDDVGLLDVPVHDAVLGRSARTYAGRPAFVDAADGASVTYAGLDAHSRRTAAALAEAGVRKGDVVALHSPNSLVWPGVFYGITRAGATVTPAGVLSTAGELARQVRDSRASWIVTTSALLPTAEDAAKRVGGVREIFVCDRAEGYRSVLDLRESTAPEPRPALTPGEDLAVLPYSSGTTALPKGVMLTHRSVATNLAQQQPLLPTGPDDVILAIMPFSHGYGQASLLHAPLRSGSTVVLLPAPFDLGAFLAAVETYRVTVLYLAPPIVLALARHPDVADYDLSSVRWALCGAAPLDADLADACARRLGLTALGNGYGMTEASPGIAATTGRDAAMPHGTAGRIAPSTEIRIVGTEDGRDLGVEEVGEIFVRGPQVMKGYLGQPEETDAMVDDAGWLRTGDVGRIDADGWLFVVDRVKELIKYKGYQVAPAELEGVLLSHPGIADAAVTGVPDEHGGEVPKAFVVRTADAAGAALTGEDVMAYVAGRVAPYKKVRQVAFTDAVPRAASGKILRRRLR</sequence>
<dbReference type="Pfam" id="PF00501">
    <property type="entry name" value="AMP-binding"/>
    <property type="match status" value="1"/>
</dbReference>
<reference evidence="5 6" key="1">
    <citation type="journal article" date="2016" name="Front. Microbiol.">
        <title>Comparative Genomics Analysis of Streptomyces Species Reveals Their Adaptation to the Marine Environment and Their Diversity at the Genomic Level.</title>
        <authorList>
            <person name="Tian X."/>
            <person name="Zhang Z."/>
            <person name="Yang T."/>
            <person name="Chen M."/>
            <person name="Li J."/>
            <person name="Chen F."/>
            <person name="Yang J."/>
            <person name="Li W."/>
            <person name="Zhang B."/>
            <person name="Zhang Z."/>
            <person name="Wu J."/>
            <person name="Zhang C."/>
            <person name="Long L."/>
            <person name="Xiao J."/>
        </authorList>
    </citation>
    <scope>NUCLEOTIDE SEQUENCE [LARGE SCALE GENOMIC DNA]</scope>
    <source>
        <strain evidence="5 6">SCSIO 10429</strain>
    </source>
</reference>
<keyword evidence="2" id="KW-0436">Ligase</keyword>
<dbReference type="FunFam" id="3.30.300.30:FF:000007">
    <property type="entry name" value="4-coumarate--CoA ligase 2"/>
    <property type="match status" value="1"/>
</dbReference>
<name>A0A1E7L8M7_9ACTN</name>
<dbReference type="SUPFAM" id="SSF56801">
    <property type="entry name" value="Acetyl-CoA synthetase-like"/>
    <property type="match status" value="1"/>
</dbReference>
<dbReference type="GO" id="GO:0016405">
    <property type="term" value="F:CoA-ligase activity"/>
    <property type="evidence" value="ECO:0007669"/>
    <property type="project" value="TreeGrafter"/>
</dbReference>
<comment type="caution">
    <text evidence="5">The sequence shown here is derived from an EMBL/GenBank/DDBJ whole genome shotgun (WGS) entry which is preliminary data.</text>
</comment>
<dbReference type="Gene3D" id="3.30.300.30">
    <property type="match status" value="1"/>
</dbReference>
<feature type="domain" description="AMP-binding enzyme C-terminal" evidence="4">
    <location>
        <begin position="437"/>
        <end position="515"/>
    </location>
</feature>
<dbReference type="Gene3D" id="3.40.50.12780">
    <property type="entry name" value="N-terminal domain of ligase-like"/>
    <property type="match status" value="1"/>
</dbReference>
<evidence type="ECO:0000259" key="4">
    <source>
        <dbReference type="Pfam" id="PF13193"/>
    </source>
</evidence>
<dbReference type="PANTHER" id="PTHR24096">
    <property type="entry name" value="LONG-CHAIN-FATTY-ACID--COA LIGASE"/>
    <property type="match status" value="1"/>
</dbReference>
<accession>A0A1E7L8M7</accession>
<feature type="domain" description="AMP-dependent synthetase/ligase" evidence="3">
    <location>
        <begin position="24"/>
        <end position="386"/>
    </location>
</feature>
<keyword evidence="6" id="KW-1185">Reference proteome</keyword>
<evidence type="ECO:0000256" key="1">
    <source>
        <dbReference type="ARBA" id="ARBA00006432"/>
    </source>
</evidence>
<dbReference type="InterPro" id="IPR025110">
    <property type="entry name" value="AMP-bd_C"/>
</dbReference>
<evidence type="ECO:0000259" key="3">
    <source>
        <dbReference type="Pfam" id="PF00501"/>
    </source>
</evidence>
<dbReference type="AlphaFoldDB" id="A0A1E7L8M7"/>